<dbReference type="PANTHER" id="PTHR23095">
    <property type="entry name" value="PARANEOPLASTIC ANTIGEN"/>
    <property type="match status" value="1"/>
</dbReference>
<dbReference type="Ensembl" id="ENSNMLT00000036832.1">
    <property type="protein sequence ID" value="ENSNMLP00000033089.1"/>
    <property type="gene ID" value="ENSNMLG00000020639.1"/>
</dbReference>
<reference evidence="2" key="1">
    <citation type="submission" date="2025-08" db="UniProtKB">
        <authorList>
            <consortium name="Ensembl"/>
        </authorList>
    </citation>
    <scope>IDENTIFICATION</scope>
</reference>
<name>A0A8C6UAI5_9GOBI</name>
<accession>A0A8C6UAI5</accession>
<dbReference type="InterPro" id="IPR026523">
    <property type="entry name" value="PNMA"/>
</dbReference>
<proteinExistence type="predicted"/>
<dbReference type="Proteomes" id="UP000694523">
    <property type="component" value="Unplaced"/>
</dbReference>
<protein>
    <recommendedName>
        <fullName evidence="1">Paraneoplastic antigen Ma-like N-terminal domain-containing protein</fullName>
    </recommendedName>
</protein>
<evidence type="ECO:0000313" key="2">
    <source>
        <dbReference type="Ensembl" id="ENSNMLP00000033089.1"/>
    </source>
</evidence>
<dbReference type="AlphaFoldDB" id="A0A8C6UAI5"/>
<evidence type="ECO:0000259" key="1">
    <source>
        <dbReference type="Pfam" id="PF20846"/>
    </source>
</evidence>
<reference evidence="2" key="2">
    <citation type="submission" date="2025-09" db="UniProtKB">
        <authorList>
            <consortium name="Ensembl"/>
        </authorList>
    </citation>
    <scope>IDENTIFICATION</scope>
</reference>
<organism evidence="2 3">
    <name type="scientific">Neogobius melanostomus</name>
    <name type="common">round goby</name>
    <dbReference type="NCBI Taxonomy" id="47308"/>
    <lineage>
        <taxon>Eukaryota</taxon>
        <taxon>Metazoa</taxon>
        <taxon>Chordata</taxon>
        <taxon>Craniata</taxon>
        <taxon>Vertebrata</taxon>
        <taxon>Euteleostomi</taxon>
        <taxon>Actinopterygii</taxon>
        <taxon>Neopterygii</taxon>
        <taxon>Teleostei</taxon>
        <taxon>Neoteleostei</taxon>
        <taxon>Acanthomorphata</taxon>
        <taxon>Gobiaria</taxon>
        <taxon>Gobiiformes</taxon>
        <taxon>Gobioidei</taxon>
        <taxon>Gobiidae</taxon>
        <taxon>Benthophilinae</taxon>
        <taxon>Neogobiini</taxon>
        <taxon>Neogobius</taxon>
    </lineage>
</organism>
<dbReference type="InterPro" id="IPR048271">
    <property type="entry name" value="PNMA_N"/>
</dbReference>
<dbReference type="PANTHER" id="PTHR23095:SF51">
    <property type="entry name" value="PARANEOPLASTIC ANTIGEN MA1 HOMOLOG-RELATED"/>
    <property type="match status" value="1"/>
</dbReference>
<sequence>FIFGILRGEGIEVANALMVLGIPEETDIGTIETTLETIKVLGKVRVRGKIFEPVSKTLTVLCECREQIDSSKVPLVFENEEGDEWTLVMAEIETSSNLFSEKLDKFLQEEGKTREDIKVLCGPALSWNQNPESIIRAVSDALQPTRTHENTHKTKHKRSRRVHCLYQYSQCTHSKFRYP</sequence>
<dbReference type="Pfam" id="PF20846">
    <property type="entry name" value="PNMA_N"/>
    <property type="match status" value="1"/>
</dbReference>
<evidence type="ECO:0000313" key="3">
    <source>
        <dbReference type="Proteomes" id="UP000694523"/>
    </source>
</evidence>
<feature type="domain" description="Paraneoplastic antigen Ma-like N-terminal" evidence="1">
    <location>
        <begin position="7"/>
        <end position="87"/>
    </location>
</feature>
<keyword evidence="3" id="KW-1185">Reference proteome</keyword>